<keyword evidence="2" id="KW-0067">ATP-binding</keyword>
<feature type="region of interest" description="Disordered" evidence="4">
    <location>
        <begin position="615"/>
        <end position="656"/>
    </location>
</feature>
<evidence type="ECO:0000256" key="1">
    <source>
        <dbReference type="ARBA" id="ARBA00022741"/>
    </source>
</evidence>
<dbReference type="Gene3D" id="3.30.420.40">
    <property type="match status" value="2"/>
</dbReference>
<dbReference type="InterPro" id="IPR013126">
    <property type="entry name" value="Hsp_70_fam"/>
</dbReference>
<dbReference type="EMBL" id="SBJO01000482">
    <property type="protein sequence ID" value="KAF9760903.1"/>
    <property type="molecule type" value="Genomic_DNA"/>
</dbReference>
<evidence type="ECO:0000313" key="6">
    <source>
        <dbReference type="Proteomes" id="UP000740883"/>
    </source>
</evidence>
<sequence length="656" mass="75248">MEFIGIDLGAYKTVIASSRDNGKIITDEQGKRSIRTVMELTKPIRKFGNSITGEHELTIDLRHRGFVDGLTKTENAKSLFMWLKYIDRTIKKYTTGNPTICFAIPSYFGEVERRVLLALAEASNMKIRGFFNDISAVGMFACIRREKTQKKFMIIDFGHHKTEVGVFEFNDSTFKPVYINSTEVGAEKFDEKLVDFIIHKYNLENKKIVREKIERSLEKVKTVLNASPTASTQAYITETPLNVQITQEEFSIIVKDEVEKIAQFIDSVLEETKFEGVVEVTGGNSSSFLIKGILDKKVKYQSTLDLTESCAIGSSLGFACSVIKSKFTINDILGRDIYIRHQGETEKKSLVFKSSDLLNTSKAVTYNKKGSFNLEVLEGEKVVASLEIVKEETEEPEQVKIFVELTRFGTVEVKTIEANSTVSHKYKVCGVSEEQIKEIEDAENTYRFMEESIEKIGTMRNDLETMAMNLADILSSKFDNLFSSEEIDKIRNIGFELFDIQQSTTIEEEEKVKQEVLSKFDFVSNKLNAHWDSVKTELLKYKEQIQKFNTENPKVFTPTFYKLQGLLYKIEDKVKTEAVDLYNIASYEYKFLEQFGSDLKTFIARSKKEIKEKLEQDRLAEEKKKQEEERAKKSKEEAKEEDANEKTKEDANKEEL</sequence>
<accession>A0A9P6KXN7</accession>
<dbReference type="PANTHER" id="PTHR45639:SF3">
    <property type="entry name" value="HYPOXIA UP-REGULATED PROTEIN 1"/>
    <property type="match status" value="1"/>
</dbReference>
<dbReference type="PANTHER" id="PTHR45639">
    <property type="entry name" value="HSC70CB, ISOFORM G-RELATED"/>
    <property type="match status" value="1"/>
</dbReference>
<keyword evidence="6" id="KW-1185">Reference proteome</keyword>
<evidence type="ECO:0000256" key="3">
    <source>
        <dbReference type="ARBA" id="ARBA00023186"/>
    </source>
</evidence>
<proteinExistence type="predicted"/>
<dbReference type="AlphaFoldDB" id="A0A9P6KXN7"/>
<dbReference type="SUPFAM" id="SSF53067">
    <property type="entry name" value="Actin-like ATPase domain"/>
    <property type="match status" value="2"/>
</dbReference>
<protein>
    <submittedName>
        <fullName evidence="5">Heat shock like protein SSE1</fullName>
    </submittedName>
</protein>
<reference evidence="5 6" key="1">
    <citation type="journal article" date="2020" name="Genome Biol. Evol.">
        <title>Comparative genomics of strictly vertically transmitted, feminizing microsporidia endosymbionts of amphipod crustaceans.</title>
        <authorList>
            <person name="Cormier A."/>
            <person name="Chebbi M.A."/>
            <person name="Giraud I."/>
            <person name="Wattier R."/>
            <person name="Teixeira M."/>
            <person name="Gilbert C."/>
            <person name="Rigaud T."/>
            <person name="Cordaux R."/>
        </authorList>
    </citation>
    <scope>NUCLEOTIDE SEQUENCE [LARGE SCALE GENOMIC DNA]</scope>
    <source>
        <strain evidence="5 6">Ou3-Ou53</strain>
    </source>
</reference>
<feature type="compositionally biased region" description="Basic and acidic residues" evidence="4">
    <location>
        <begin position="615"/>
        <end position="638"/>
    </location>
</feature>
<dbReference type="GO" id="GO:0005524">
    <property type="term" value="F:ATP binding"/>
    <property type="evidence" value="ECO:0007669"/>
    <property type="project" value="UniProtKB-KW"/>
</dbReference>
<feature type="compositionally biased region" description="Basic and acidic residues" evidence="4">
    <location>
        <begin position="644"/>
        <end position="656"/>
    </location>
</feature>
<evidence type="ECO:0000313" key="5">
    <source>
        <dbReference type="EMBL" id="KAF9760903.1"/>
    </source>
</evidence>
<keyword evidence="5" id="KW-0346">Stress response</keyword>
<comment type="caution">
    <text evidence="5">The sequence shown here is derived from an EMBL/GenBank/DDBJ whole genome shotgun (WGS) entry which is preliminary data.</text>
</comment>
<keyword evidence="1" id="KW-0547">Nucleotide-binding</keyword>
<dbReference type="Pfam" id="PF00012">
    <property type="entry name" value="HSP70"/>
    <property type="match status" value="1"/>
</dbReference>
<dbReference type="Gene3D" id="3.90.640.10">
    <property type="entry name" value="Actin, Chain A, domain 4"/>
    <property type="match status" value="1"/>
</dbReference>
<evidence type="ECO:0000256" key="4">
    <source>
        <dbReference type="SAM" id="MobiDB-lite"/>
    </source>
</evidence>
<organism evidence="5 6">
    <name type="scientific">Nosema granulosis</name>
    <dbReference type="NCBI Taxonomy" id="83296"/>
    <lineage>
        <taxon>Eukaryota</taxon>
        <taxon>Fungi</taxon>
        <taxon>Fungi incertae sedis</taxon>
        <taxon>Microsporidia</taxon>
        <taxon>Nosematidae</taxon>
        <taxon>Nosema</taxon>
    </lineage>
</organism>
<dbReference type="GO" id="GO:0030968">
    <property type="term" value="P:endoplasmic reticulum unfolded protein response"/>
    <property type="evidence" value="ECO:0007669"/>
    <property type="project" value="TreeGrafter"/>
</dbReference>
<keyword evidence="3" id="KW-0143">Chaperone</keyword>
<dbReference type="GO" id="GO:0140662">
    <property type="term" value="F:ATP-dependent protein folding chaperone"/>
    <property type="evidence" value="ECO:0007669"/>
    <property type="project" value="InterPro"/>
</dbReference>
<dbReference type="GO" id="GO:0034663">
    <property type="term" value="C:endoplasmic reticulum chaperone complex"/>
    <property type="evidence" value="ECO:0007669"/>
    <property type="project" value="TreeGrafter"/>
</dbReference>
<dbReference type="InterPro" id="IPR043129">
    <property type="entry name" value="ATPase_NBD"/>
</dbReference>
<dbReference type="Proteomes" id="UP000740883">
    <property type="component" value="Unassembled WGS sequence"/>
</dbReference>
<dbReference type="OrthoDB" id="434160at2759"/>
<evidence type="ECO:0000256" key="2">
    <source>
        <dbReference type="ARBA" id="ARBA00022840"/>
    </source>
</evidence>
<name>A0A9P6KXN7_9MICR</name>
<gene>
    <name evidence="5" type="primary">SSE1</name>
    <name evidence="5" type="ORF">NGRA_2965</name>
</gene>